<organism evidence="2">
    <name type="scientific">Edafosvirus sp</name>
    <dbReference type="NCBI Taxonomy" id="2487765"/>
    <lineage>
        <taxon>Viruses</taxon>
        <taxon>Varidnaviria</taxon>
        <taxon>Bamfordvirae</taxon>
        <taxon>Nucleocytoviricota</taxon>
        <taxon>Megaviricetes</taxon>
        <taxon>Imitervirales</taxon>
        <taxon>Mimiviridae</taxon>
        <taxon>Klosneuvirinae</taxon>
    </lineage>
</organism>
<protein>
    <submittedName>
        <fullName evidence="2">Uncharacterized protein</fullName>
    </submittedName>
</protein>
<sequence length="107" mass="12788">MDDVWEMSETIPKEINTSKTTTNNIDIAFDEVNNYYVPSRNNDSIGKKEEPKNEEPKKEIKKEIKKETIKKETTKKLKVVYEEDEEEYYDEYDDEYDDYQDKLSGGR</sequence>
<feature type="region of interest" description="Disordered" evidence="1">
    <location>
        <begin position="86"/>
        <end position="107"/>
    </location>
</feature>
<feature type="compositionally biased region" description="Acidic residues" evidence="1">
    <location>
        <begin position="86"/>
        <end position="98"/>
    </location>
</feature>
<feature type="compositionally biased region" description="Basic and acidic residues" evidence="1">
    <location>
        <begin position="45"/>
        <end position="59"/>
    </location>
</feature>
<feature type="region of interest" description="Disordered" evidence="1">
    <location>
        <begin position="36"/>
        <end position="59"/>
    </location>
</feature>
<dbReference type="EMBL" id="MK072075">
    <property type="protein sequence ID" value="AYV78336.1"/>
    <property type="molecule type" value="Genomic_DNA"/>
</dbReference>
<name>A0A3G4ZTV7_9VIRU</name>
<evidence type="ECO:0000313" key="2">
    <source>
        <dbReference type="EMBL" id="AYV78336.1"/>
    </source>
</evidence>
<reference evidence="2" key="1">
    <citation type="submission" date="2018-10" db="EMBL/GenBank/DDBJ databases">
        <title>Hidden diversity of soil giant viruses.</title>
        <authorList>
            <person name="Schulz F."/>
            <person name="Alteio L."/>
            <person name="Goudeau D."/>
            <person name="Ryan E.M."/>
            <person name="Malmstrom R.R."/>
            <person name="Blanchard J."/>
            <person name="Woyke T."/>
        </authorList>
    </citation>
    <scope>NUCLEOTIDE SEQUENCE</scope>
    <source>
        <strain evidence="2">EDV1</strain>
    </source>
</reference>
<accession>A0A3G4ZTV7</accession>
<proteinExistence type="predicted"/>
<evidence type="ECO:0000256" key="1">
    <source>
        <dbReference type="SAM" id="MobiDB-lite"/>
    </source>
</evidence>
<gene>
    <name evidence="2" type="ORF">Edafosvirus10_11</name>
</gene>